<keyword evidence="9" id="KW-0472">Membrane</keyword>
<evidence type="ECO:0000256" key="2">
    <source>
        <dbReference type="ARBA" id="ARBA00004370"/>
    </source>
</evidence>
<dbReference type="EMBL" id="CP134146">
    <property type="protein sequence ID" value="WNC70125.1"/>
    <property type="molecule type" value="Genomic_DNA"/>
</dbReference>
<feature type="domain" description="Response regulatory" evidence="11">
    <location>
        <begin position="681"/>
        <end position="797"/>
    </location>
</feature>
<dbReference type="Gene3D" id="6.10.340.10">
    <property type="match status" value="1"/>
</dbReference>
<dbReference type="InterPro" id="IPR036097">
    <property type="entry name" value="HisK_dim/P_sf"/>
</dbReference>
<dbReference type="SMART" id="SM00304">
    <property type="entry name" value="HAMP"/>
    <property type="match status" value="1"/>
</dbReference>
<dbReference type="PRINTS" id="PR00344">
    <property type="entry name" value="BCTRLSENSOR"/>
</dbReference>
<dbReference type="PANTHER" id="PTHR45339">
    <property type="entry name" value="HYBRID SIGNAL TRANSDUCTION HISTIDINE KINASE J"/>
    <property type="match status" value="1"/>
</dbReference>
<feature type="domain" description="Histidine kinase" evidence="10">
    <location>
        <begin position="317"/>
        <end position="535"/>
    </location>
</feature>
<evidence type="ECO:0000259" key="12">
    <source>
        <dbReference type="PROSITE" id="PS50885"/>
    </source>
</evidence>
<dbReference type="Pfam" id="PF02518">
    <property type="entry name" value="HATPase_c"/>
    <property type="match status" value="1"/>
</dbReference>
<sequence length="800" mass="90997">MTINRYFSRFFMLLLVLITANISVFYYYQLTTNQLNALENDRIAIMELAAQVRDTSNKLTRTSRTYIVTGDTTYRDYFYEILEIRNGERLRPEHYFSIYWDKVHTEREEKNYREVPLVEIVENLLARESELNKLLIAVNLADKLVQSELNAITAYQENSKTGKAIAKDILYGAEYLKSKSEIMAQIDLFQHDYDKWHVNKSHNLEKQIKYIRITKLLLQIAFILALLSIRFYLIKHISNPLYTITNLAQRISNGDFSRRPKLKSKTADVNLLLNSMNQMQDDIAKTVSKFEQQTKLAQRAKLQAEAANKSRGEFLANMSHEIRTPMNGIIGLSQLLQDQNLAAEDKLYVDKILLSARQLLDILNDILDFSKIDSDKLNLDNIEFDLLSIFDRVANVLAISAQNKNIQLQFNYDPELNTKFYGDPVRIGQILMNLTSNAVKFTEQGFINVSLSYNEDRSEVIFSVTDTGIGLSKDKLEHIFAPFSQGDNSTSRIHGGTGLGLTICKRLASLMDGNVSVTSELGKGSQFNLTIPIIKQLDEEPLAILKKPIYLYSNNPHHIDVFSQHTSKLNLKLCNAGTECLTREQAVISEESLIVIDLTGQQNSAVKEIIAKQKDWLNNDKIQLLLISNFNQNDSIELFVFKDNVQTLHCPVLFSSIVNSLSSESATIAIEKQHSVFHGIKALLAEDFKLNQIVAKGLLEKLGIEVDIAEDGAQAVEAVKNNDYQLVFMDIHMPIMDGHVASQTIRANKDYDHIPIIALTADAQNEHLQQCIESGMDDFISKPFLLADIEKMIHKHIKYI</sequence>
<dbReference type="Gene3D" id="3.30.565.10">
    <property type="entry name" value="Histidine kinase-like ATPase, C-terminal domain"/>
    <property type="match status" value="1"/>
</dbReference>
<keyword evidence="13" id="KW-0547">Nucleotide-binding</keyword>
<keyword evidence="9" id="KW-0812">Transmembrane</keyword>
<keyword evidence="4 8" id="KW-0597">Phosphoprotein</keyword>
<dbReference type="Proteomes" id="UP001248581">
    <property type="component" value="Chromosome"/>
</dbReference>
<dbReference type="PROSITE" id="PS50885">
    <property type="entry name" value="HAMP"/>
    <property type="match status" value="1"/>
</dbReference>
<dbReference type="InterPro" id="IPR036890">
    <property type="entry name" value="HATPase_C_sf"/>
</dbReference>
<dbReference type="InterPro" id="IPR003594">
    <property type="entry name" value="HATPase_dom"/>
</dbReference>
<evidence type="ECO:0000256" key="8">
    <source>
        <dbReference type="PROSITE-ProRule" id="PRU00169"/>
    </source>
</evidence>
<dbReference type="PROSITE" id="PS50109">
    <property type="entry name" value="HIS_KIN"/>
    <property type="match status" value="1"/>
</dbReference>
<dbReference type="SUPFAM" id="SSF158472">
    <property type="entry name" value="HAMP domain-like"/>
    <property type="match status" value="1"/>
</dbReference>
<evidence type="ECO:0000256" key="1">
    <source>
        <dbReference type="ARBA" id="ARBA00000085"/>
    </source>
</evidence>
<gene>
    <name evidence="13" type="ORF">RI845_08285</name>
</gene>
<dbReference type="InterPro" id="IPR001789">
    <property type="entry name" value="Sig_transdc_resp-reg_receiver"/>
</dbReference>
<comment type="subcellular location">
    <subcellularLocation>
        <location evidence="2">Membrane</location>
    </subcellularLocation>
</comment>
<dbReference type="Pfam" id="PF00072">
    <property type="entry name" value="Response_reg"/>
    <property type="match status" value="1"/>
</dbReference>
<evidence type="ECO:0000256" key="5">
    <source>
        <dbReference type="ARBA" id="ARBA00022679"/>
    </source>
</evidence>
<evidence type="ECO:0000256" key="4">
    <source>
        <dbReference type="ARBA" id="ARBA00022553"/>
    </source>
</evidence>
<organism evidence="13 14">
    <name type="scientific">Thalassotalea nanhaiensis</name>
    <dbReference type="NCBI Taxonomy" id="3065648"/>
    <lineage>
        <taxon>Bacteria</taxon>
        <taxon>Pseudomonadati</taxon>
        <taxon>Pseudomonadota</taxon>
        <taxon>Gammaproteobacteria</taxon>
        <taxon>Alteromonadales</taxon>
        <taxon>Colwelliaceae</taxon>
        <taxon>Thalassotalea</taxon>
    </lineage>
</organism>
<dbReference type="SMART" id="SM00448">
    <property type="entry name" value="REC"/>
    <property type="match status" value="1"/>
</dbReference>
<dbReference type="InterPro" id="IPR003660">
    <property type="entry name" value="HAMP_dom"/>
</dbReference>
<dbReference type="PROSITE" id="PS50110">
    <property type="entry name" value="RESPONSE_REGULATORY"/>
    <property type="match status" value="1"/>
</dbReference>
<dbReference type="RefSeq" id="WP_348389266.1">
    <property type="nucleotide sequence ID" value="NZ_CP134146.1"/>
</dbReference>
<dbReference type="Gene3D" id="3.40.50.2300">
    <property type="match status" value="1"/>
</dbReference>
<protein>
    <recommendedName>
        <fullName evidence="3">histidine kinase</fullName>
        <ecNumber evidence="3">2.7.13.3</ecNumber>
    </recommendedName>
</protein>
<keyword evidence="7" id="KW-0902">Two-component regulatory system</keyword>
<dbReference type="SMART" id="SM00387">
    <property type="entry name" value="HATPase_c"/>
    <property type="match status" value="1"/>
</dbReference>
<evidence type="ECO:0000259" key="11">
    <source>
        <dbReference type="PROSITE" id="PS50110"/>
    </source>
</evidence>
<dbReference type="InterPro" id="IPR005467">
    <property type="entry name" value="His_kinase_dom"/>
</dbReference>
<dbReference type="SUPFAM" id="SSF47384">
    <property type="entry name" value="Homodimeric domain of signal transducing histidine kinase"/>
    <property type="match status" value="1"/>
</dbReference>
<keyword evidence="14" id="KW-1185">Reference proteome</keyword>
<feature type="modified residue" description="4-aspartylphosphate" evidence="8">
    <location>
        <position position="730"/>
    </location>
</feature>
<dbReference type="CDD" id="cd16922">
    <property type="entry name" value="HATPase_EvgS-ArcB-TorS-like"/>
    <property type="match status" value="1"/>
</dbReference>
<keyword evidence="6" id="KW-0418">Kinase</keyword>
<dbReference type="EC" id="2.7.13.3" evidence="3"/>
<feature type="domain" description="HAMP" evidence="12">
    <location>
        <begin position="235"/>
        <end position="288"/>
    </location>
</feature>
<dbReference type="Gene3D" id="1.10.287.130">
    <property type="match status" value="1"/>
</dbReference>
<keyword evidence="13" id="KW-0067">ATP-binding</keyword>
<dbReference type="CDD" id="cd06225">
    <property type="entry name" value="HAMP"/>
    <property type="match status" value="1"/>
</dbReference>
<comment type="catalytic activity">
    <reaction evidence="1">
        <text>ATP + protein L-histidine = ADP + protein N-phospho-L-histidine.</text>
        <dbReference type="EC" id="2.7.13.3"/>
    </reaction>
</comment>
<dbReference type="PANTHER" id="PTHR45339:SF1">
    <property type="entry name" value="HYBRID SIGNAL TRANSDUCTION HISTIDINE KINASE J"/>
    <property type="match status" value="1"/>
</dbReference>
<evidence type="ECO:0000256" key="6">
    <source>
        <dbReference type="ARBA" id="ARBA00022777"/>
    </source>
</evidence>
<evidence type="ECO:0000313" key="13">
    <source>
        <dbReference type="EMBL" id="WNC70125.1"/>
    </source>
</evidence>
<keyword evidence="5" id="KW-0808">Transferase</keyword>
<evidence type="ECO:0000256" key="3">
    <source>
        <dbReference type="ARBA" id="ARBA00012438"/>
    </source>
</evidence>
<evidence type="ECO:0000256" key="9">
    <source>
        <dbReference type="SAM" id="Phobius"/>
    </source>
</evidence>
<keyword evidence="9" id="KW-1133">Transmembrane helix</keyword>
<dbReference type="CDD" id="cd17546">
    <property type="entry name" value="REC_hyHK_CKI1_RcsC-like"/>
    <property type="match status" value="1"/>
</dbReference>
<dbReference type="SMART" id="SM00388">
    <property type="entry name" value="HisKA"/>
    <property type="match status" value="1"/>
</dbReference>
<accession>A0ABY9TN38</accession>
<evidence type="ECO:0000313" key="14">
    <source>
        <dbReference type="Proteomes" id="UP001248581"/>
    </source>
</evidence>
<dbReference type="CDD" id="cd00082">
    <property type="entry name" value="HisKA"/>
    <property type="match status" value="1"/>
</dbReference>
<feature type="transmembrane region" description="Helical" evidence="9">
    <location>
        <begin position="216"/>
        <end position="233"/>
    </location>
</feature>
<evidence type="ECO:0000259" key="10">
    <source>
        <dbReference type="PROSITE" id="PS50109"/>
    </source>
</evidence>
<dbReference type="Pfam" id="PF00512">
    <property type="entry name" value="HisKA"/>
    <property type="match status" value="1"/>
</dbReference>
<dbReference type="SUPFAM" id="SSF55874">
    <property type="entry name" value="ATPase domain of HSP90 chaperone/DNA topoisomerase II/histidine kinase"/>
    <property type="match status" value="1"/>
</dbReference>
<proteinExistence type="predicted"/>
<name>A0ABY9TN38_9GAMM</name>
<dbReference type="InterPro" id="IPR003661">
    <property type="entry name" value="HisK_dim/P_dom"/>
</dbReference>
<evidence type="ECO:0000256" key="7">
    <source>
        <dbReference type="ARBA" id="ARBA00023012"/>
    </source>
</evidence>
<dbReference type="InterPro" id="IPR011006">
    <property type="entry name" value="CheY-like_superfamily"/>
</dbReference>
<feature type="transmembrane region" description="Helical" evidence="9">
    <location>
        <begin position="6"/>
        <end position="28"/>
    </location>
</feature>
<dbReference type="SUPFAM" id="SSF52172">
    <property type="entry name" value="CheY-like"/>
    <property type="match status" value="1"/>
</dbReference>
<dbReference type="GO" id="GO:0005524">
    <property type="term" value="F:ATP binding"/>
    <property type="evidence" value="ECO:0007669"/>
    <property type="project" value="UniProtKB-KW"/>
</dbReference>
<dbReference type="InterPro" id="IPR004358">
    <property type="entry name" value="Sig_transdc_His_kin-like_C"/>
</dbReference>
<reference evidence="14" key="1">
    <citation type="submission" date="2023-09" db="EMBL/GenBank/DDBJ databases">
        <authorList>
            <person name="Li S."/>
            <person name="Li X."/>
            <person name="Zhang C."/>
            <person name="Zhao Z."/>
        </authorList>
    </citation>
    <scope>NUCLEOTIDE SEQUENCE [LARGE SCALE GENOMIC DNA]</scope>
    <source>
        <strain evidence="14">SQ345</strain>
    </source>
</reference>